<proteinExistence type="predicted"/>
<accession>A0A3E0K814</accession>
<evidence type="ECO:0000313" key="2">
    <source>
        <dbReference type="EMBL" id="REJ31369.1"/>
    </source>
</evidence>
<dbReference type="InterPro" id="IPR010001">
    <property type="entry name" value="BofA"/>
</dbReference>
<keyword evidence="1" id="KW-0472">Membrane</keyword>
<name>A0A3E0K814_9BACI</name>
<sequence>MESFVVISLLLTLIILVMVFGIPLKFFGFIGQGIVKLTIGALLLFALNFIGGHAGIHVPINLITAAVSGFLGIPGVLALAVIQHWILP</sequence>
<reference evidence="2 3" key="1">
    <citation type="submission" date="2018-03" db="EMBL/GenBank/DDBJ databases">
        <authorList>
            <person name="Keele B.F."/>
        </authorList>
    </citation>
    <scope>NUCLEOTIDE SEQUENCE [LARGE SCALE GENOMIC DNA]</scope>
    <source>
        <strain evidence="2">ZCTH4_d</strain>
    </source>
</reference>
<feature type="transmembrane region" description="Helical" evidence="1">
    <location>
        <begin position="62"/>
        <end position="82"/>
    </location>
</feature>
<feature type="transmembrane region" description="Helical" evidence="1">
    <location>
        <begin position="34"/>
        <end position="56"/>
    </location>
</feature>
<feature type="transmembrane region" description="Helical" evidence="1">
    <location>
        <begin position="6"/>
        <end position="27"/>
    </location>
</feature>
<comment type="caution">
    <text evidence="2">The sequence shown here is derived from an EMBL/GenBank/DDBJ whole genome shotgun (WGS) entry which is preliminary data.</text>
</comment>
<dbReference type="Pfam" id="PF07441">
    <property type="entry name" value="BofA"/>
    <property type="match status" value="1"/>
</dbReference>
<dbReference type="Proteomes" id="UP000257014">
    <property type="component" value="Unassembled WGS sequence"/>
</dbReference>
<dbReference type="NCBIfam" id="TIGR02862">
    <property type="entry name" value="spore_BofA"/>
    <property type="match status" value="1"/>
</dbReference>
<keyword evidence="1" id="KW-1133">Transmembrane helix</keyword>
<dbReference type="EMBL" id="QEWE01000006">
    <property type="protein sequence ID" value="REJ31369.1"/>
    <property type="molecule type" value="Genomic_DNA"/>
</dbReference>
<organism evidence="2 3">
    <name type="scientific">Caldibacillus debilis</name>
    <dbReference type="NCBI Taxonomy" id="301148"/>
    <lineage>
        <taxon>Bacteria</taxon>
        <taxon>Bacillati</taxon>
        <taxon>Bacillota</taxon>
        <taxon>Bacilli</taxon>
        <taxon>Bacillales</taxon>
        <taxon>Bacillaceae</taxon>
        <taxon>Caldibacillus</taxon>
    </lineage>
</organism>
<protein>
    <submittedName>
        <fullName evidence="2">Pro-sigmaK processing inhibitor BofA</fullName>
    </submittedName>
</protein>
<evidence type="ECO:0000313" key="3">
    <source>
        <dbReference type="Proteomes" id="UP000257014"/>
    </source>
</evidence>
<gene>
    <name evidence="2" type="ORF">C6P37_01665</name>
</gene>
<dbReference type="RefSeq" id="WP_020154647.1">
    <property type="nucleotide sequence ID" value="NZ_JBAIZG010000069.1"/>
</dbReference>
<evidence type="ECO:0000256" key="1">
    <source>
        <dbReference type="SAM" id="Phobius"/>
    </source>
</evidence>
<dbReference type="AlphaFoldDB" id="A0A3E0K814"/>
<keyword evidence="1" id="KW-0812">Transmembrane</keyword>